<dbReference type="PANTHER" id="PTHR47235:SF1">
    <property type="entry name" value="BLR6548 PROTEIN"/>
    <property type="match status" value="1"/>
</dbReference>
<dbReference type="EMBL" id="JAMKFE010000009">
    <property type="protein sequence ID" value="MCM5680945.1"/>
    <property type="molecule type" value="Genomic_DNA"/>
</dbReference>
<keyword evidence="5" id="KW-1185">Reference proteome</keyword>
<dbReference type="InterPro" id="IPR028081">
    <property type="entry name" value="Leu-bd"/>
</dbReference>
<sequence length="387" mass="41994">MPYPLDPSPLDRPRRRLLHAAALAPLSALSGTPAAARSQAAGVSARAVQILDMSTEQQELSRDYSTGVRLAWTELARSDTSAAGISLATVQTDGSPAGLEQALAELRDDAATCVLIGSVGDRLAVQSVTMARKLRLSIAHVGPWMADSRHDGHDEVFCLFASREQQMRHALQSLEGMGLAELGIVYPRASEQAAYQNELQVLLQKLKLRAKAFVPRVGDDWAALAEQLPGSAPAVLLFLGGTLELARFSQALARRGLQRYVVSLSDVDVPTLMQVGSGPSVPLILTQVVPNPQTSSIPVVRHYRHLLRQLFEEAPSHISLAGYLAGRYAAQVLQRMRGGYARDSVLAEFRRRPAVDLDGYRFNFAVKNRGSAYVTQTLLTREGKLIG</sequence>
<dbReference type="PANTHER" id="PTHR47235">
    <property type="entry name" value="BLR6548 PROTEIN"/>
    <property type="match status" value="1"/>
</dbReference>
<dbReference type="Gene3D" id="3.40.50.2300">
    <property type="match status" value="2"/>
</dbReference>
<dbReference type="Pfam" id="PF13458">
    <property type="entry name" value="Peripla_BP_6"/>
    <property type="match status" value="1"/>
</dbReference>
<comment type="similarity">
    <text evidence="1">Belongs to the leucine-binding protein family.</text>
</comment>
<protein>
    <submittedName>
        <fullName evidence="4">ABC transporter substrate-binding protein</fullName>
    </submittedName>
</protein>
<keyword evidence="2" id="KW-0732">Signal</keyword>
<proteinExistence type="inferred from homology"/>
<evidence type="ECO:0000256" key="1">
    <source>
        <dbReference type="ARBA" id="ARBA00010062"/>
    </source>
</evidence>
<organism evidence="4 5">
    <name type="scientific">Caldimonas mangrovi</name>
    <dbReference type="NCBI Taxonomy" id="2944811"/>
    <lineage>
        <taxon>Bacteria</taxon>
        <taxon>Pseudomonadati</taxon>
        <taxon>Pseudomonadota</taxon>
        <taxon>Betaproteobacteria</taxon>
        <taxon>Burkholderiales</taxon>
        <taxon>Sphaerotilaceae</taxon>
        <taxon>Caldimonas</taxon>
    </lineage>
</organism>
<dbReference type="Proteomes" id="UP001165541">
    <property type="component" value="Unassembled WGS sequence"/>
</dbReference>
<reference evidence="4" key="1">
    <citation type="submission" date="2022-05" db="EMBL/GenBank/DDBJ databases">
        <title>Schlegelella sp. nov., isolated from mangrove soil.</title>
        <authorList>
            <person name="Liu Y."/>
            <person name="Ge X."/>
            <person name="Liu W."/>
        </authorList>
    </citation>
    <scope>NUCLEOTIDE SEQUENCE</scope>
    <source>
        <strain evidence="4">S2-27</strain>
    </source>
</reference>
<feature type="domain" description="Leucine-binding protein" evidence="3">
    <location>
        <begin position="50"/>
        <end position="356"/>
    </location>
</feature>
<dbReference type="PROSITE" id="PS51318">
    <property type="entry name" value="TAT"/>
    <property type="match status" value="1"/>
</dbReference>
<accession>A0ABT0YQC8</accession>
<dbReference type="RefSeq" id="WP_251779395.1">
    <property type="nucleotide sequence ID" value="NZ_JAMKFE010000009.1"/>
</dbReference>
<evidence type="ECO:0000313" key="5">
    <source>
        <dbReference type="Proteomes" id="UP001165541"/>
    </source>
</evidence>
<evidence type="ECO:0000313" key="4">
    <source>
        <dbReference type="EMBL" id="MCM5680945.1"/>
    </source>
</evidence>
<comment type="caution">
    <text evidence="4">The sequence shown here is derived from an EMBL/GenBank/DDBJ whole genome shotgun (WGS) entry which is preliminary data.</text>
</comment>
<dbReference type="InterPro" id="IPR028082">
    <property type="entry name" value="Peripla_BP_I"/>
</dbReference>
<gene>
    <name evidence="4" type="ORF">M8A51_15575</name>
</gene>
<evidence type="ECO:0000256" key="2">
    <source>
        <dbReference type="ARBA" id="ARBA00022729"/>
    </source>
</evidence>
<dbReference type="SUPFAM" id="SSF53822">
    <property type="entry name" value="Periplasmic binding protein-like I"/>
    <property type="match status" value="1"/>
</dbReference>
<name>A0ABT0YQC8_9BURK</name>
<evidence type="ECO:0000259" key="3">
    <source>
        <dbReference type="Pfam" id="PF13458"/>
    </source>
</evidence>
<dbReference type="InterPro" id="IPR006311">
    <property type="entry name" value="TAT_signal"/>
</dbReference>